<dbReference type="Gene3D" id="1.10.530.10">
    <property type="match status" value="1"/>
</dbReference>
<name>A0AAC9NI13_9BURK</name>
<evidence type="ECO:0000313" key="3">
    <source>
        <dbReference type="EMBL" id="APC01511.1"/>
    </source>
</evidence>
<evidence type="ECO:0000313" key="4">
    <source>
        <dbReference type="Proteomes" id="UP000182060"/>
    </source>
</evidence>
<evidence type="ECO:0000259" key="2">
    <source>
        <dbReference type="Pfam" id="PF01464"/>
    </source>
</evidence>
<organism evidence="3 4">
    <name type="scientific">Polynucleobacter asymbioticus</name>
    <dbReference type="NCBI Taxonomy" id="576611"/>
    <lineage>
        <taxon>Bacteria</taxon>
        <taxon>Pseudomonadati</taxon>
        <taxon>Pseudomonadota</taxon>
        <taxon>Betaproteobacteria</taxon>
        <taxon>Burkholderiales</taxon>
        <taxon>Burkholderiaceae</taxon>
        <taxon>Polynucleobacter</taxon>
    </lineage>
</organism>
<dbReference type="PANTHER" id="PTHR37423">
    <property type="entry name" value="SOLUBLE LYTIC MUREIN TRANSGLYCOSYLASE-RELATED"/>
    <property type="match status" value="1"/>
</dbReference>
<dbReference type="RefSeq" id="WP_071539480.1">
    <property type="nucleotide sequence ID" value="NZ_CP015016.1"/>
</dbReference>
<dbReference type="PANTHER" id="PTHR37423:SF2">
    <property type="entry name" value="MEMBRANE-BOUND LYTIC MUREIN TRANSGLYCOSYLASE C"/>
    <property type="match status" value="1"/>
</dbReference>
<dbReference type="InterPro" id="IPR008258">
    <property type="entry name" value="Transglycosylase_SLT_dom_1"/>
</dbReference>
<dbReference type="InterPro" id="IPR023346">
    <property type="entry name" value="Lysozyme-like_dom_sf"/>
</dbReference>
<feature type="domain" description="Transglycosylase SLT" evidence="2">
    <location>
        <begin position="57"/>
        <end position="161"/>
    </location>
</feature>
<reference evidence="3" key="1">
    <citation type="journal article" date="2017" name="Appl. Environ. Microbiol.">
        <title>Microdiversification of a pelagic Polynucleobacter species is mainly driven by acquisition of genomic islands from a partially interspecific gene pool.</title>
        <authorList>
            <person name="Hoetzinger M."/>
            <person name="Hahn M.W."/>
            <person name="Jezberova J."/>
            <person name="Schmidt J."/>
            <person name="Koll U."/>
        </authorList>
    </citation>
    <scope>NUCLEOTIDE SEQUENCE</scope>
    <source>
        <strain evidence="3">MWH-RechtKol4</strain>
    </source>
</reference>
<accession>A0AAC9NI13</accession>
<protein>
    <recommendedName>
        <fullName evidence="2">Transglycosylase SLT domain-containing protein</fullName>
    </recommendedName>
</protein>
<dbReference type="SUPFAM" id="SSF53955">
    <property type="entry name" value="Lysozyme-like"/>
    <property type="match status" value="1"/>
</dbReference>
<sequence length="185" mass="20410">MIISKAPYRVALVFFGGFLILSSTLAKASYIEKCLRNEQPDRHCAQIQANMERWTDSINEAADKVSIDPLLLKAVVGIESHFNDSAHSRSGPVGLVQILPGTASKLGFSKEQLKNPQMNLEAGATYLKVQEAQFHDNYLAVVAYNLGGRTTSPNKRAQHHAHAYAKEVMSLFDYFQSQGNSNLAN</sequence>
<dbReference type="Pfam" id="PF01464">
    <property type="entry name" value="SLT"/>
    <property type="match status" value="1"/>
</dbReference>
<gene>
    <name evidence="3" type="ORF">AOC25_07720</name>
</gene>
<dbReference type="Proteomes" id="UP000182060">
    <property type="component" value="Chromosome"/>
</dbReference>
<proteinExistence type="inferred from homology"/>
<dbReference type="AlphaFoldDB" id="A0AAC9NI13"/>
<dbReference type="EMBL" id="CP015017">
    <property type="protein sequence ID" value="APC01511.1"/>
    <property type="molecule type" value="Genomic_DNA"/>
</dbReference>
<evidence type="ECO:0000256" key="1">
    <source>
        <dbReference type="ARBA" id="ARBA00007734"/>
    </source>
</evidence>
<comment type="similarity">
    <text evidence="1">Belongs to the transglycosylase Slt family.</text>
</comment>